<keyword evidence="1" id="KW-0732">Signal</keyword>
<proteinExistence type="predicted"/>
<dbReference type="AlphaFoldDB" id="A0A6B0UNY4"/>
<evidence type="ECO:0000256" key="1">
    <source>
        <dbReference type="SAM" id="SignalP"/>
    </source>
</evidence>
<dbReference type="EMBL" id="GIFC01009025">
    <property type="protein sequence ID" value="MXU91108.1"/>
    <property type="molecule type" value="Transcribed_RNA"/>
</dbReference>
<protein>
    <submittedName>
        <fullName evidence="2">Putative conserved secreted protein</fullName>
    </submittedName>
</protein>
<feature type="chain" id="PRO_5025471287" evidence="1">
    <location>
        <begin position="21"/>
        <end position="120"/>
    </location>
</feature>
<accession>A0A6B0UNY4</accession>
<organism evidence="2">
    <name type="scientific">Ixodes ricinus</name>
    <name type="common">Common tick</name>
    <name type="synonym">Acarus ricinus</name>
    <dbReference type="NCBI Taxonomy" id="34613"/>
    <lineage>
        <taxon>Eukaryota</taxon>
        <taxon>Metazoa</taxon>
        <taxon>Ecdysozoa</taxon>
        <taxon>Arthropoda</taxon>
        <taxon>Chelicerata</taxon>
        <taxon>Arachnida</taxon>
        <taxon>Acari</taxon>
        <taxon>Parasitiformes</taxon>
        <taxon>Ixodida</taxon>
        <taxon>Ixodoidea</taxon>
        <taxon>Ixodidae</taxon>
        <taxon>Ixodinae</taxon>
        <taxon>Ixodes</taxon>
    </lineage>
</organism>
<reference evidence="2" key="1">
    <citation type="submission" date="2019-12" db="EMBL/GenBank/DDBJ databases">
        <title>An insight into the sialome of adult female Ixodes ricinus ticks feeding for 6 days.</title>
        <authorList>
            <person name="Perner J."/>
            <person name="Ribeiro J.M.C."/>
        </authorList>
    </citation>
    <scope>NUCLEOTIDE SEQUENCE</scope>
    <source>
        <strain evidence="2">Semi-engorged</strain>
        <tissue evidence="2">Salivary glands</tissue>
    </source>
</reference>
<evidence type="ECO:0000313" key="2">
    <source>
        <dbReference type="EMBL" id="MXU91108.1"/>
    </source>
</evidence>
<feature type="signal peptide" evidence="1">
    <location>
        <begin position="1"/>
        <end position="20"/>
    </location>
</feature>
<sequence>MCRNISNMLFVLFPVVLCLAASKGERSSFNAFHCYRALSDSGHIYCQLSGYDKSKGLDYETCELKCEGGTVDLPEEACSYDGVQSGCTKDLVVTLKKWSADMRKRKDYLINKWCTSAKQG</sequence>
<name>A0A6B0UNY4_IXORI</name>